<dbReference type="EMBL" id="CH408030">
    <property type="protein sequence ID" value="EAQ90284.1"/>
    <property type="molecule type" value="Genomic_DNA"/>
</dbReference>
<evidence type="ECO:0000256" key="6">
    <source>
        <dbReference type="PROSITE-ProRule" id="PRU00723"/>
    </source>
</evidence>
<dbReference type="OMA" id="ACHEPHV"/>
<keyword evidence="10" id="KW-1185">Reference proteome</keyword>
<dbReference type="InterPro" id="IPR000571">
    <property type="entry name" value="Znf_CCCH"/>
</dbReference>
<dbReference type="SUPFAM" id="SSF90229">
    <property type="entry name" value="CCCH zinc finger"/>
    <property type="match status" value="3"/>
</dbReference>
<dbReference type="PANTHER" id="PTHR13119">
    <property type="entry name" value="ZINC FINGER CCCH DOMAIN-CONTAINING PROTEI"/>
    <property type="match status" value="1"/>
</dbReference>
<feature type="zinc finger region" description="C3H1-type" evidence="6">
    <location>
        <begin position="49"/>
        <end position="76"/>
    </location>
</feature>
<dbReference type="Pfam" id="PF14608">
    <property type="entry name" value="zf-CCCH_2"/>
    <property type="match status" value="2"/>
</dbReference>
<dbReference type="GeneID" id="4389022"/>
<keyword evidence="1 6" id="KW-0479">Metal-binding</keyword>
<dbReference type="STRING" id="306901.Q2HC35"/>
<dbReference type="SMART" id="SM00356">
    <property type="entry name" value="ZnF_C3H1"/>
    <property type="match status" value="3"/>
</dbReference>
<feature type="domain" description="C3H1-type" evidence="8">
    <location>
        <begin position="12"/>
        <end position="39"/>
    </location>
</feature>
<dbReference type="Gene3D" id="4.10.1000.10">
    <property type="entry name" value="Zinc finger, CCCH-type"/>
    <property type="match status" value="1"/>
</dbReference>
<dbReference type="InterPro" id="IPR045124">
    <property type="entry name" value="Su(sable)-like"/>
</dbReference>
<evidence type="ECO:0000256" key="7">
    <source>
        <dbReference type="SAM" id="MobiDB-lite"/>
    </source>
</evidence>
<sequence length="916" mass="98717">MTYQDINRPGQTVRRVPCHFYARGLCLKGSGCQFTHEGQDAPSPAQPSSSGKVRCQYFAAGYCARGDSCFYAHEAPPTPTTWRDPLPPPLPMVQPLPLPMTQSLPVVQPTPQRPTNSRALAACKFFARGACKNGTVCPFAHPTASPAAGSNWRHEDGNEEQAMQTSFAGLRIEPQTPLAAEESEFKEEPSHDDWTRELSGVLARFEGGAAVSKVSCPSDFSAIRLSNLPAASSPESVVVLLSGVAMAVEAENVRVIVHPESGTCGADVTVEDPAFAKTACTRLGSLFVTGSRIEAVSIPVPTPRGSSLYRVDRRRLHCSWHRPTCVAWLNFGTEDKAHKVYEKFKAGVYEVLDCVVKANPPKGQQDRWNPLAWTVMLMDVPGTARIKDILQVIPEFDSPRRVTMGKPTYGSDFDYACATVKSMLTQFGPLEWWEVSANGKGKRIKAQARFFEESHAREATASLDGKLLPFSDTAKLTVQLMTTAKFKISTRIYDALSGRISLQKPIWESQSLHYVAYPPHRGYRVLKLEGQDSTTLAQAKKTLDRIVEGEVARKDDKDLWHANLERNGKEYKKLKQVEQDNGVVIVRDKRKSQLRLYGSDAANRRATKALEILLQNAVSHSHVIELDSAGFQWACKGGFKTLTRPAPSAGPTPKSPSAPPATTFTAATASPTSATPPPPVPAPPSASPASATSATAARPCPSPNSKTSSSSSTFEAILAASFAAHIRCHPTLFRYCPTADCAQIYRATNTATTPSSSTSNDGPATFTCSKCLAATCTACHATHPASVTCAEHKEVTSGGYAALERAKRALGVKDCPKCKTPIEKVDGYVAGRLAGLTVTRAASSSNSSIPDSSHWERLRRTDGFAGLGFVPDAGTGGVESLEGGRGPGDFTAGASGRKWQAVRYFAGRKVGLLFKE</sequence>
<keyword evidence="2" id="KW-0677">Repeat</keyword>
<dbReference type="GO" id="GO:0008270">
    <property type="term" value="F:zinc ion binding"/>
    <property type="evidence" value="ECO:0007669"/>
    <property type="project" value="UniProtKB-KW"/>
</dbReference>
<dbReference type="PANTHER" id="PTHR13119:SF12">
    <property type="entry name" value="PROTEIN SUPPRESSOR OF SABLE"/>
    <property type="match status" value="1"/>
</dbReference>
<proteinExistence type="predicted"/>
<dbReference type="AlphaFoldDB" id="Q2HC35"/>
<dbReference type="eggNOG" id="KOG1812">
    <property type="taxonomic scope" value="Eukaryota"/>
</dbReference>
<dbReference type="GO" id="GO:0003723">
    <property type="term" value="F:RNA binding"/>
    <property type="evidence" value="ECO:0007669"/>
    <property type="project" value="InterPro"/>
</dbReference>
<evidence type="ECO:0000259" key="8">
    <source>
        <dbReference type="PROSITE" id="PS50103"/>
    </source>
</evidence>
<feature type="compositionally biased region" description="Pro residues" evidence="7">
    <location>
        <begin position="674"/>
        <end position="686"/>
    </location>
</feature>
<evidence type="ECO:0000256" key="5">
    <source>
        <dbReference type="ARBA" id="ARBA00022833"/>
    </source>
</evidence>
<protein>
    <recommendedName>
        <fullName evidence="8">C3H1-type domain-containing protein</fullName>
    </recommendedName>
</protein>
<dbReference type="RefSeq" id="XP_001228735.1">
    <property type="nucleotide sequence ID" value="XM_001228734.1"/>
</dbReference>
<evidence type="ECO:0000256" key="2">
    <source>
        <dbReference type="ARBA" id="ARBA00022737"/>
    </source>
</evidence>
<feature type="compositionally biased region" description="Low complexity" evidence="7">
    <location>
        <begin position="687"/>
        <end position="710"/>
    </location>
</feature>
<gene>
    <name evidence="9" type="ORF">CHGG_02219</name>
</gene>
<keyword evidence="3 6" id="KW-0863">Zinc-finger</keyword>
<evidence type="ECO:0000313" key="10">
    <source>
        <dbReference type="Proteomes" id="UP000001056"/>
    </source>
</evidence>
<dbReference type="GO" id="GO:0045892">
    <property type="term" value="P:negative regulation of DNA-templated transcription"/>
    <property type="evidence" value="ECO:0007669"/>
    <property type="project" value="InterPro"/>
</dbReference>
<dbReference type="InParanoid" id="Q2HC35"/>
<name>Q2HC35_CHAGB</name>
<dbReference type="VEuPathDB" id="FungiDB:CHGG_02219"/>
<dbReference type="GO" id="GO:0005634">
    <property type="term" value="C:nucleus"/>
    <property type="evidence" value="ECO:0007669"/>
    <property type="project" value="TreeGrafter"/>
</dbReference>
<evidence type="ECO:0000256" key="1">
    <source>
        <dbReference type="ARBA" id="ARBA00022723"/>
    </source>
</evidence>
<dbReference type="Pfam" id="PF00642">
    <property type="entry name" value="zf-CCCH"/>
    <property type="match status" value="1"/>
</dbReference>
<keyword evidence="5 6" id="KW-0862">Zinc</keyword>
<accession>Q2HC35</accession>
<evidence type="ECO:0000256" key="4">
    <source>
        <dbReference type="ARBA" id="ARBA00022786"/>
    </source>
</evidence>
<dbReference type="OrthoDB" id="1431934at2759"/>
<feature type="compositionally biased region" description="Pro residues" evidence="7">
    <location>
        <begin position="648"/>
        <end position="659"/>
    </location>
</feature>
<dbReference type="InterPro" id="IPR002867">
    <property type="entry name" value="IBR_dom"/>
</dbReference>
<dbReference type="HOGENOM" id="CLU_004235_1_0_1"/>
<feature type="domain" description="C3H1-type" evidence="8">
    <location>
        <begin position="49"/>
        <end position="76"/>
    </location>
</feature>
<keyword evidence="4" id="KW-0833">Ubl conjugation pathway</keyword>
<feature type="region of interest" description="Disordered" evidence="7">
    <location>
        <begin position="644"/>
        <end position="710"/>
    </location>
</feature>
<dbReference type="InterPro" id="IPR036855">
    <property type="entry name" value="Znf_CCCH_sf"/>
</dbReference>
<evidence type="ECO:0000313" key="9">
    <source>
        <dbReference type="EMBL" id="EAQ90284.1"/>
    </source>
</evidence>
<dbReference type="PROSITE" id="PS50103">
    <property type="entry name" value="ZF_C3H1"/>
    <property type="match status" value="3"/>
</dbReference>
<dbReference type="CDD" id="cd20335">
    <property type="entry name" value="BRcat_RBR"/>
    <property type="match status" value="1"/>
</dbReference>
<feature type="zinc finger region" description="C3H1-type" evidence="6">
    <location>
        <begin position="117"/>
        <end position="144"/>
    </location>
</feature>
<evidence type="ECO:0000256" key="3">
    <source>
        <dbReference type="ARBA" id="ARBA00022771"/>
    </source>
</evidence>
<feature type="compositionally biased region" description="Low complexity" evidence="7">
    <location>
        <begin position="660"/>
        <end position="673"/>
    </location>
</feature>
<organism evidence="9 10">
    <name type="scientific">Chaetomium globosum (strain ATCC 6205 / CBS 148.51 / DSM 1962 / NBRC 6347 / NRRL 1970)</name>
    <name type="common">Soil fungus</name>
    <dbReference type="NCBI Taxonomy" id="306901"/>
    <lineage>
        <taxon>Eukaryota</taxon>
        <taxon>Fungi</taxon>
        <taxon>Dikarya</taxon>
        <taxon>Ascomycota</taxon>
        <taxon>Pezizomycotina</taxon>
        <taxon>Sordariomycetes</taxon>
        <taxon>Sordariomycetidae</taxon>
        <taxon>Sordariales</taxon>
        <taxon>Chaetomiaceae</taxon>
        <taxon>Chaetomium</taxon>
    </lineage>
</organism>
<feature type="domain" description="C3H1-type" evidence="8">
    <location>
        <begin position="117"/>
        <end position="144"/>
    </location>
</feature>
<reference evidence="10" key="1">
    <citation type="journal article" date="2015" name="Genome Announc.">
        <title>Draft genome sequence of the cellulolytic fungus Chaetomium globosum.</title>
        <authorList>
            <person name="Cuomo C.A."/>
            <person name="Untereiner W.A."/>
            <person name="Ma L.-J."/>
            <person name="Grabherr M."/>
            <person name="Birren B.W."/>
        </authorList>
    </citation>
    <scope>NUCLEOTIDE SEQUENCE [LARGE SCALE GENOMIC DNA]</scope>
    <source>
        <strain evidence="10">ATCC 6205 / CBS 148.51 / DSM 1962 / NBRC 6347 / NRRL 1970</strain>
    </source>
</reference>
<dbReference type="Pfam" id="PF01485">
    <property type="entry name" value="IBR"/>
    <property type="match status" value="1"/>
</dbReference>
<dbReference type="Proteomes" id="UP000001056">
    <property type="component" value="Unassembled WGS sequence"/>
</dbReference>
<dbReference type="Gene3D" id="3.30.1370.210">
    <property type="match status" value="1"/>
</dbReference>
<feature type="zinc finger region" description="C3H1-type" evidence="6">
    <location>
        <begin position="12"/>
        <end position="39"/>
    </location>
</feature>